<feature type="transmembrane region" description="Helical" evidence="2">
    <location>
        <begin position="6"/>
        <end position="28"/>
    </location>
</feature>
<evidence type="ECO:0000313" key="4">
    <source>
        <dbReference type="Proteomes" id="UP000789375"/>
    </source>
</evidence>
<protein>
    <submittedName>
        <fullName evidence="3">6563_t:CDS:1</fullName>
    </submittedName>
</protein>
<accession>A0A9N9CHZ1</accession>
<dbReference type="EMBL" id="CAJVPP010002503">
    <property type="protein sequence ID" value="CAG8602310.1"/>
    <property type="molecule type" value="Genomic_DNA"/>
</dbReference>
<keyword evidence="2" id="KW-0812">Transmembrane</keyword>
<keyword evidence="2" id="KW-1133">Transmembrane helix</keyword>
<organism evidence="3 4">
    <name type="scientific">Funneliformis mosseae</name>
    <name type="common">Endomycorrhizal fungus</name>
    <name type="synonym">Glomus mosseae</name>
    <dbReference type="NCBI Taxonomy" id="27381"/>
    <lineage>
        <taxon>Eukaryota</taxon>
        <taxon>Fungi</taxon>
        <taxon>Fungi incertae sedis</taxon>
        <taxon>Mucoromycota</taxon>
        <taxon>Glomeromycotina</taxon>
        <taxon>Glomeromycetes</taxon>
        <taxon>Glomerales</taxon>
        <taxon>Glomeraceae</taxon>
        <taxon>Funneliformis</taxon>
    </lineage>
</organism>
<name>A0A9N9CHZ1_FUNMO</name>
<evidence type="ECO:0000313" key="3">
    <source>
        <dbReference type="EMBL" id="CAG8602310.1"/>
    </source>
</evidence>
<comment type="caution">
    <text evidence="3">The sequence shown here is derived from an EMBL/GenBank/DDBJ whole genome shotgun (WGS) entry which is preliminary data.</text>
</comment>
<dbReference type="AlphaFoldDB" id="A0A9N9CHZ1"/>
<sequence length="114" mass="13272">MVAGFYGLLAGIYILLFGYSPILPWGLCQNCFLRKQIKDDLHEQYPKSIPLIEPPSIDKTVTERIDDLERFLKQFICDVDYMEELVEDEEAEEEMDNEHGGDVEEENVDEKIIE</sequence>
<keyword evidence="4" id="KW-1185">Reference proteome</keyword>
<keyword evidence="2" id="KW-0472">Membrane</keyword>
<evidence type="ECO:0000256" key="2">
    <source>
        <dbReference type="SAM" id="Phobius"/>
    </source>
</evidence>
<feature type="region of interest" description="Disordered" evidence="1">
    <location>
        <begin position="88"/>
        <end position="114"/>
    </location>
</feature>
<reference evidence="3" key="1">
    <citation type="submission" date="2021-06" db="EMBL/GenBank/DDBJ databases">
        <authorList>
            <person name="Kallberg Y."/>
            <person name="Tangrot J."/>
            <person name="Rosling A."/>
        </authorList>
    </citation>
    <scope>NUCLEOTIDE SEQUENCE</scope>
    <source>
        <strain evidence="3">87-6 pot B 2015</strain>
    </source>
</reference>
<evidence type="ECO:0000256" key="1">
    <source>
        <dbReference type="SAM" id="MobiDB-lite"/>
    </source>
</evidence>
<gene>
    <name evidence="3" type="ORF">FMOSSE_LOCUS9015</name>
</gene>
<proteinExistence type="predicted"/>
<dbReference type="Proteomes" id="UP000789375">
    <property type="component" value="Unassembled WGS sequence"/>
</dbReference>